<dbReference type="EMBL" id="JAWQEG010001721">
    <property type="protein sequence ID" value="KAK3877118.1"/>
    <property type="molecule type" value="Genomic_DNA"/>
</dbReference>
<evidence type="ECO:0000256" key="1">
    <source>
        <dbReference type="SAM" id="SignalP"/>
    </source>
</evidence>
<keyword evidence="1" id="KW-0732">Signal</keyword>
<dbReference type="PANTHER" id="PTHR11008:SF9">
    <property type="entry name" value="PROTEIN TAKEOUT-LIKE PROTEIN"/>
    <property type="match status" value="1"/>
</dbReference>
<dbReference type="AlphaFoldDB" id="A0AAE1KMT6"/>
<accession>A0AAE1KMT6</accession>
<proteinExistence type="predicted"/>
<dbReference type="InterPro" id="IPR038606">
    <property type="entry name" value="To_sf"/>
</dbReference>
<dbReference type="Gene3D" id="3.15.10.30">
    <property type="entry name" value="Haemolymph juvenile hormone binding protein"/>
    <property type="match status" value="1"/>
</dbReference>
<evidence type="ECO:0000313" key="2">
    <source>
        <dbReference type="EMBL" id="KAK3877118.1"/>
    </source>
</evidence>
<gene>
    <name evidence="2" type="ORF">Pcinc_018153</name>
</gene>
<dbReference type="InterPro" id="IPR010562">
    <property type="entry name" value="Haemolymph_juvenile_hormone-bd"/>
</dbReference>
<organism evidence="2 3">
    <name type="scientific">Petrolisthes cinctipes</name>
    <name type="common">Flat porcelain crab</name>
    <dbReference type="NCBI Taxonomy" id="88211"/>
    <lineage>
        <taxon>Eukaryota</taxon>
        <taxon>Metazoa</taxon>
        <taxon>Ecdysozoa</taxon>
        <taxon>Arthropoda</taxon>
        <taxon>Crustacea</taxon>
        <taxon>Multicrustacea</taxon>
        <taxon>Malacostraca</taxon>
        <taxon>Eumalacostraca</taxon>
        <taxon>Eucarida</taxon>
        <taxon>Decapoda</taxon>
        <taxon>Pleocyemata</taxon>
        <taxon>Anomura</taxon>
        <taxon>Galatheoidea</taxon>
        <taxon>Porcellanidae</taxon>
        <taxon>Petrolisthes</taxon>
    </lineage>
</organism>
<protein>
    <submittedName>
        <fullName evidence="2">Uncharacterized protein</fullName>
    </submittedName>
</protein>
<dbReference type="Pfam" id="PF06585">
    <property type="entry name" value="JHBP"/>
    <property type="match status" value="1"/>
</dbReference>
<feature type="signal peptide" evidence="1">
    <location>
        <begin position="1"/>
        <end position="27"/>
    </location>
</feature>
<evidence type="ECO:0000313" key="3">
    <source>
        <dbReference type="Proteomes" id="UP001286313"/>
    </source>
</evidence>
<name>A0AAE1KMT6_PETCI</name>
<keyword evidence="3" id="KW-1185">Reference proteome</keyword>
<reference evidence="2" key="1">
    <citation type="submission" date="2023-10" db="EMBL/GenBank/DDBJ databases">
        <title>Genome assemblies of two species of porcelain crab, Petrolisthes cinctipes and Petrolisthes manimaculis (Anomura: Porcellanidae).</title>
        <authorList>
            <person name="Angst P."/>
        </authorList>
    </citation>
    <scope>NUCLEOTIDE SEQUENCE</scope>
    <source>
        <strain evidence="2">PB745_01</strain>
        <tissue evidence="2">Gill</tissue>
    </source>
</reference>
<feature type="chain" id="PRO_5042203656" evidence="1">
    <location>
        <begin position="28"/>
        <end position="207"/>
    </location>
</feature>
<dbReference type="Proteomes" id="UP001286313">
    <property type="component" value="Unassembled WGS sequence"/>
</dbReference>
<dbReference type="PANTHER" id="PTHR11008">
    <property type="entry name" value="PROTEIN TAKEOUT-LIKE PROTEIN"/>
    <property type="match status" value="1"/>
</dbReference>
<comment type="caution">
    <text evidence="2">The sequence shown here is derived from an EMBL/GenBank/DDBJ whole genome shotgun (WGS) entry which is preliminary data.</text>
</comment>
<sequence>MKGVVCRALLCLLVTFTLLTLHGCTSASSSSSGGVRRPRNTIDDQIVEALENFRSHMTEGWVELGIPPLDPLHLPHVVFNISNEDTHVYGSLSNVTLNLLSTFTIDLVHTNLLLLKVDLALGLPLLDISGDYDILGQTGVIPVYGEGPFWLDAYNLGFTSVIDLGVTEEGYFGVSTLDLDMTCNKTDVSGWLYIILVDYFIWYRIES</sequence>